<evidence type="ECO:0000313" key="11">
    <source>
        <dbReference type="Proteomes" id="UP000718278"/>
    </source>
</evidence>
<dbReference type="PANTHER" id="PTHR23502:SF132">
    <property type="entry name" value="POLYAMINE TRANSPORTER 2-RELATED"/>
    <property type="match status" value="1"/>
</dbReference>
<feature type="transmembrane region" description="Helical" evidence="8">
    <location>
        <begin position="215"/>
        <end position="239"/>
    </location>
</feature>
<gene>
    <name evidence="10" type="ORF">IPV26_16025</name>
</gene>
<keyword evidence="3 8" id="KW-0813">Transport</keyword>
<dbReference type="PANTHER" id="PTHR23502">
    <property type="entry name" value="MAJOR FACILITATOR SUPERFAMILY"/>
    <property type="match status" value="1"/>
</dbReference>
<comment type="caution">
    <text evidence="8">Lacks conserved residue(s) required for the propagation of feature annotation.</text>
</comment>
<keyword evidence="11" id="KW-1185">Reference proteome</keyword>
<evidence type="ECO:0000256" key="6">
    <source>
        <dbReference type="ARBA" id="ARBA00022989"/>
    </source>
</evidence>
<dbReference type="InterPro" id="IPR020846">
    <property type="entry name" value="MFS_dom"/>
</dbReference>
<accession>A0ABS3K433</accession>
<dbReference type="PROSITE" id="PS50850">
    <property type="entry name" value="MFS"/>
    <property type="match status" value="1"/>
</dbReference>
<dbReference type="PRINTS" id="PR01035">
    <property type="entry name" value="TCRTETA"/>
</dbReference>
<feature type="transmembrane region" description="Helical" evidence="8">
    <location>
        <begin position="370"/>
        <end position="391"/>
    </location>
</feature>
<dbReference type="InterPro" id="IPR004812">
    <property type="entry name" value="Efflux_drug-R_Bcr/CmlA"/>
</dbReference>
<dbReference type="InterPro" id="IPR001958">
    <property type="entry name" value="Tet-R_TetA/multi-R_MdtG-like"/>
</dbReference>
<keyword evidence="7 8" id="KW-0472">Membrane</keyword>
<reference evidence="10 11" key="1">
    <citation type="submission" date="2020-10" db="EMBL/GenBank/DDBJ databases">
        <title>Genomic characterization of underground lake bacteria from Wind Cave National Park: Insight into the archetypical LuxI/LuxR and identification of LuxR solos.</title>
        <authorList>
            <person name="Wengert P.C."/>
            <person name="Savka M.A."/>
        </authorList>
    </citation>
    <scope>NUCLEOTIDE SEQUENCE [LARGE SCALE GENOMIC DNA]</scope>
    <source>
        <strain evidence="10 11">SD316</strain>
    </source>
</reference>
<comment type="caution">
    <text evidence="10">The sequence shown here is derived from an EMBL/GenBank/DDBJ whole genome shotgun (WGS) entry which is preliminary data.</text>
</comment>
<comment type="subcellular location">
    <subcellularLocation>
        <location evidence="8">Cell inner membrane</location>
        <topology evidence="8">Multi-pass membrane protein</topology>
    </subcellularLocation>
    <subcellularLocation>
        <location evidence="1">Cell membrane</location>
        <topology evidence="1">Multi-pass membrane protein</topology>
    </subcellularLocation>
</comment>
<feature type="transmembrane region" description="Helical" evidence="8">
    <location>
        <begin position="77"/>
        <end position="96"/>
    </location>
</feature>
<evidence type="ECO:0000256" key="4">
    <source>
        <dbReference type="ARBA" id="ARBA00022475"/>
    </source>
</evidence>
<feature type="transmembrane region" description="Helical" evidence="8">
    <location>
        <begin position="102"/>
        <end position="123"/>
    </location>
</feature>
<dbReference type="InterPro" id="IPR011701">
    <property type="entry name" value="MFS"/>
</dbReference>
<dbReference type="RefSeq" id="WP_207489702.1">
    <property type="nucleotide sequence ID" value="NZ_JADIJS010000003.1"/>
</dbReference>
<keyword evidence="6 8" id="KW-1133">Transmembrane helix</keyword>
<feature type="transmembrane region" description="Helical" evidence="8">
    <location>
        <begin position="344"/>
        <end position="364"/>
    </location>
</feature>
<evidence type="ECO:0000256" key="8">
    <source>
        <dbReference type="RuleBase" id="RU365088"/>
    </source>
</evidence>
<feature type="transmembrane region" description="Helical" evidence="8">
    <location>
        <begin position="163"/>
        <end position="185"/>
    </location>
</feature>
<protein>
    <recommendedName>
        <fullName evidence="8">Bcr/CflA family efflux transporter</fullName>
    </recommendedName>
</protein>
<name>A0ABS3K433_9HYPH</name>
<dbReference type="Gene3D" id="1.20.1720.10">
    <property type="entry name" value="Multidrug resistance protein D"/>
    <property type="match status" value="1"/>
</dbReference>
<proteinExistence type="inferred from homology"/>
<keyword evidence="8" id="KW-0997">Cell inner membrane</keyword>
<dbReference type="Pfam" id="PF07690">
    <property type="entry name" value="MFS_1"/>
    <property type="match status" value="1"/>
</dbReference>
<keyword evidence="4" id="KW-1003">Cell membrane</keyword>
<feature type="transmembrane region" description="Helical" evidence="8">
    <location>
        <begin position="42"/>
        <end position="65"/>
    </location>
</feature>
<feature type="transmembrane region" description="Helical" evidence="8">
    <location>
        <begin position="310"/>
        <end position="332"/>
    </location>
</feature>
<organism evidence="10 11">
    <name type="scientific">Brucella pituitosa</name>
    <dbReference type="NCBI Taxonomy" id="571256"/>
    <lineage>
        <taxon>Bacteria</taxon>
        <taxon>Pseudomonadati</taxon>
        <taxon>Pseudomonadota</taxon>
        <taxon>Alphaproteobacteria</taxon>
        <taxon>Hyphomicrobiales</taxon>
        <taxon>Brucellaceae</taxon>
        <taxon>Brucella/Ochrobactrum group</taxon>
        <taxon>Brucella</taxon>
    </lineage>
</organism>
<sequence length="405" mass="41718">MISSHSTPLRIAAALGLITLLGPVSVDMYLPSIPIMAEDLGTQYATMQLTLTVFLLAMGAGQLVCGPVIDSFGRRRPLLAAIVIFVITSLWAAGAQSVESLILARFIQGLAASLALVTAMSSVRDVAEGVAAAQLFVLLMTIQGLGPVLAPAAGGLIGEEFGWRAVFMTLAGLGAVVMMNSVVNFRETLPYEKRTPLNLTVVMRTYAEIISAPRFLLPGLSLAFVFFFLFAYIGGASYVYQVGYGLSARDFGLIFGVTGIAVLVGALGSAKLVTRFCIEMLALAGVLAMLAGAVIGLVSVIAGIGLTGIIVGMFLALVGLGIAEATLMSIALATRSTALGASAAILGAFPLMLGAAATPLAAIVAEIGAIHWLGFLTLAGLVAAALTIASARMVTRSGMQINLQH</sequence>
<feature type="domain" description="Major facilitator superfamily (MFS) profile" evidence="9">
    <location>
        <begin position="11"/>
        <end position="392"/>
    </location>
</feature>
<dbReference type="EMBL" id="JADIJS010000003">
    <property type="protein sequence ID" value="MBO1041177.1"/>
    <property type="molecule type" value="Genomic_DNA"/>
</dbReference>
<feature type="transmembrane region" description="Helical" evidence="8">
    <location>
        <begin position="280"/>
        <end position="304"/>
    </location>
</feature>
<evidence type="ECO:0000256" key="5">
    <source>
        <dbReference type="ARBA" id="ARBA00022692"/>
    </source>
</evidence>
<evidence type="ECO:0000256" key="7">
    <source>
        <dbReference type="ARBA" id="ARBA00023136"/>
    </source>
</evidence>
<feature type="transmembrane region" description="Helical" evidence="8">
    <location>
        <begin position="251"/>
        <end position="273"/>
    </location>
</feature>
<evidence type="ECO:0000256" key="3">
    <source>
        <dbReference type="ARBA" id="ARBA00022448"/>
    </source>
</evidence>
<keyword evidence="5 8" id="KW-0812">Transmembrane</keyword>
<comment type="similarity">
    <text evidence="2 8">Belongs to the major facilitator superfamily. Bcr/CmlA family.</text>
</comment>
<dbReference type="Proteomes" id="UP000718278">
    <property type="component" value="Unassembled WGS sequence"/>
</dbReference>
<dbReference type="SUPFAM" id="SSF103473">
    <property type="entry name" value="MFS general substrate transporter"/>
    <property type="match status" value="1"/>
</dbReference>
<evidence type="ECO:0000313" key="10">
    <source>
        <dbReference type="EMBL" id="MBO1041177.1"/>
    </source>
</evidence>
<feature type="transmembrane region" description="Helical" evidence="8">
    <location>
        <begin position="135"/>
        <end position="157"/>
    </location>
</feature>
<evidence type="ECO:0000259" key="9">
    <source>
        <dbReference type="PROSITE" id="PS50850"/>
    </source>
</evidence>
<evidence type="ECO:0000256" key="1">
    <source>
        <dbReference type="ARBA" id="ARBA00004651"/>
    </source>
</evidence>
<dbReference type="NCBIfam" id="TIGR00710">
    <property type="entry name" value="efflux_Bcr_CflA"/>
    <property type="match status" value="1"/>
</dbReference>
<dbReference type="InterPro" id="IPR036259">
    <property type="entry name" value="MFS_trans_sf"/>
</dbReference>
<evidence type="ECO:0000256" key="2">
    <source>
        <dbReference type="ARBA" id="ARBA00006236"/>
    </source>
</evidence>